<dbReference type="PROSITE" id="PS50082">
    <property type="entry name" value="WD_REPEATS_2"/>
    <property type="match status" value="4"/>
</dbReference>
<name>A0A1B7MJ35_9AGAM</name>
<dbReference type="STRING" id="1314800.A0A1B7MJ35"/>
<dbReference type="PANTHER" id="PTHR19848:SF8">
    <property type="entry name" value="F-BOX AND WD REPEAT DOMAIN CONTAINING 7"/>
    <property type="match status" value="1"/>
</dbReference>
<dbReference type="Pfam" id="PF00400">
    <property type="entry name" value="WD40"/>
    <property type="match status" value="5"/>
</dbReference>
<dbReference type="SUPFAM" id="SSF50978">
    <property type="entry name" value="WD40 repeat-like"/>
    <property type="match status" value="1"/>
</dbReference>
<evidence type="ECO:0000313" key="4">
    <source>
        <dbReference type="EMBL" id="OAX32588.1"/>
    </source>
</evidence>
<sequence>MAKTLQGHSRTVTCIDISMDIKPVASGSTDSTVRIWDLNTGELMAGPFECHLYFNFIAYFPNGKQIISGSDDKSVRRWDLQAGKEIEEARVVCEKEVFAVAVSRDGRWVVTGGGNFMGLWGLKPTGTVKTLQGHLGTITCLDISMDNTLVASGSTDSTPRIWDLNTGKLVAGPLETHTQHITGLALSFDCALLASASSDRTIKLWAFESRQLLASFNVQHDHSLILSPDSRQLAYATSEQNLHIHICDIPPEILASIWPPPSVCIHPQVPGVVMH</sequence>
<dbReference type="InterPro" id="IPR019775">
    <property type="entry name" value="WD40_repeat_CS"/>
</dbReference>
<evidence type="ECO:0000313" key="5">
    <source>
        <dbReference type="Proteomes" id="UP000092154"/>
    </source>
</evidence>
<dbReference type="InParanoid" id="A0A1B7MJ35"/>
<proteinExistence type="predicted"/>
<dbReference type="SMART" id="SM00320">
    <property type="entry name" value="WD40"/>
    <property type="match status" value="6"/>
</dbReference>
<evidence type="ECO:0000256" key="1">
    <source>
        <dbReference type="ARBA" id="ARBA00022574"/>
    </source>
</evidence>
<organism evidence="4 5">
    <name type="scientific">Rhizopogon vinicolor AM-OR11-026</name>
    <dbReference type="NCBI Taxonomy" id="1314800"/>
    <lineage>
        <taxon>Eukaryota</taxon>
        <taxon>Fungi</taxon>
        <taxon>Dikarya</taxon>
        <taxon>Basidiomycota</taxon>
        <taxon>Agaricomycotina</taxon>
        <taxon>Agaricomycetes</taxon>
        <taxon>Agaricomycetidae</taxon>
        <taxon>Boletales</taxon>
        <taxon>Suillineae</taxon>
        <taxon>Rhizopogonaceae</taxon>
        <taxon>Rhizopogon</taxon>
    </lineage>
</organism>
<feature type="repeat" description="WD" evidence="3">
    <location>
        <begin position="5"/>
        <end position="46"/>
    </location>
</feature>
<evidence type="ECO:0000256" key="2">
    <source>
        <dbReference type="ARBA" id="ARBA00022737"/>
    </source>
</evidence>
<keyword evidence="2" id="KW-0677">Repeat</keyword>
<evidence type="ECO:0000256" key="3">
    <source>
        <dbReference type="PROSITE-ProRule" id="PRU00221"/>
    </source>
</evidence>
<dbReference type="PROSITE" id="PS00678">
    <property type="entry name" value="WD_REPEATS_1"/>
    <property type="match status" value="1"/>
</dbReference>
<dbReference type="InterPro" id="IPR001680">
    <property type="entry name" value="WD40_rpt"/>
</dbReference>
<dbReference type="AlphaFoldDB" id="A0A1B7MJ35"/>
<dbReference type="InterPro" id="IPR020472">
    <property type="entry name" value="WD40_PAC1"/>
</dbReference>
<dbReference type="OrthoDB" id="2687506at2759"/>
<keyword evidence="5" id="KW-1185">Reference proteome</keyword>
<feature type="repeat" description="WD" evidence="3">
    <location>
        <begin position="174"/>
        <end position="215"/>
    </location>
</feature>
<dbReference type="CDD" id="cd00200">
    <property type="entry name" value="WD40"/>
    <property type="match status" value="1"/>
</dbReference>
<dbReference type="InterPro" id="IPR036322">
    <property type="entry name" value="WD40_repeat_dom_sf"/>
</dbReference>
<dbReference type="Proteomes" id="UP000092154">
    <property type="component" value="Unassembled WGS sequence"/>
</dbReference>
<accession>A0A1B7MJ35</accession>
<reference evidence="4 5" key="1">
    <citation type="submission" date="2016-06" db="EMBL/GenBank/DDBJ databases">
        <title>Comparative genomics of the ectomycorrhizal sister species Rhizopogon vinicolor and Rhizopogon vesiculosus (Basidiomycota: Boletales) reveals a divergence of the mating type B locus.</title>
        <authorList>
            <consortium name="DOE Joint Genome Institute"/>
            <person name="Mujic A.B."/>
            <person name="Kuo A."/>
            <person name="Tritt A."/>
            <person name="Lipzen A."/>
            <person name="Chen C."/>
            <person name="Johnson J."/>
            <person name="Sharma A."/>
            <person name="Barry K."/>
            <person name="Grigoriev I.V."/>
            <person name="Spatafora J.W."/>
        </authorList>
    </citation>
    <scope>NUCLEOTIDE SEQUENCE [LARGE SCALE GENOMIC DNA]</scope>
    <source>
        <strain evidence="4 5">AM-OR11-026</strain>
    </source>
</reference>
<dbReference type="PANTHER" id="PTHR19848">
    <property type="entry name" value="WD40 REPEAT PROTEIN"/>
    <property type="match status" value="1"/>
</dbReference>
<dbReference type="EMBL" id="KV448967">
    <property type="protein sequence ID" value="OAX32588.1"/>
    <property type="molecule type" value="Genomic_DNA"/>
</dbReference>
<protein>
    <submittedName>
        <fullName evidence="4">WD40 repeat-like protein</fullName>
    </submittedName>
</protein>
<dbReference type="PRINTS" id="PR00320">
    <property type="entry name" value="GPROTEINBRPT"/>
</dbReference>
<dbReference type="PROSITE" id="PS50294">
    <property type="entry name" value="WD_REPEATS_REGION"/>
    <property type="match status" value="3"/>
</dbReference>
<feature type="repeat" description="WD" evidence="3">
    <location>
        <begin position="131"/>
        <end position="172"/>
    </location>
</feature>
<keyword evidence="1 3" id="KW-0853">WD repeat</keyword>
<dbReference type="InterPro" id="IPR015943">
    <property type="entry name" value="WD40/YVTN_repeat-like_dom_sf"/>
</dbReference>
<dbReference type="Gene3D" id="2.130.10.10">
    <property type="entry name" value="YVTN repeat-like/Quinoprotein amine dehydrogenase"/>
    <property type="match status" value="2"/>
</dbReference>
<feature type="repeat" description="WD" evidence="3">
    <location>
        <begin position="57"/>
        <end position="88"/>
    </location>
</feature>
<gene>
    <name evidence="4" type="ORF">K503DRAFT_701808</name>
</gene>